<dbReference type="GO" id="GO:0042761">
    <property type="term" value="P:very long-chain fatty acid biosynthetic process"/>
    <property type="evidence" value="ECO:0007669"/>
    <property type="project" value="TreeGrafter"/>
</dbReference>
<feature type="transmembrane region" description="Helical" evidence="10">
    <location>
        <begin position="60"/>
        <end position="79"/>
    </location>
</feature>
<evidence type="ECO:0000313" key="13">
    <source>
        <dbReference type="Proteomes" id="UP000070412"/>
    </source>
</evidence>
<dbReference type="GO" id="GO:0030148">
    <property type="term" value="P:sphingolipid biosynthetic process"/>
    <property type="evidence" value="ECO:0007669"/>
    <property type="project" value="TreeGrafter"/>
</dbReference>
<comment type="similarity">
    <text evidence="10">Belongs to the ELO family.</text>
</comment>
<evidence type="ECO:0000256" key="4">
    <source>
        <dbReference type="ARBA" id="ARBA00022692"/>
    </source>
</evidence>
<comment type="subcellular location">
    <subcellularLocation>
        <location evidence="1">Membrane</location>
        <topology evidence="1">Multi-pass membrane protein</topology>
    </subcellularLocation>
</comment>
<protein>
    <recommendedName>
        <fullName evidence="10">Elongation of very long chain fatty acids protein</fullName>
        <ecNumber evidence="10">2.3.1.199</ecNumber>
    </recommendedName>
    <alternativeName>
        <fullName evidence="10">Very-long-chain 3-oxoacyl-CoA synthase</fullName>
    </alternativeName>
</protein>
<dbReference type="PANTHER" id="PTHR11157">
    <property type="entry name" value="FATTY ACID ACYL TRANSFERASE-RELATED"/>
    <property type="match status" value="1"/>
</dbReference>
<dbReference type="EC" id="2.3.1.199" evidence="10"/>
<reference evidence="13" key="1">
    <citation type="journal article" date="2020" name="PLoS Negl. Trop. Dis.">
        <title>High-quality nuclear genome for Sarcoptes scabiei-A critical resource for a neglected parasite.</title>
        <authorList>
            <person name="Korhonen P.K."/>
            <person name="Gasser R.B."/>
            <person name="Ma G."/>
            <person name="Wang T."/>
            <person name="Stroehlein A.J."/>
            <person name="Young N.D."/>
            <person name="Ang C.S."/>
            <person name="Fernando D.D."/>
            <person name="Lu H.C."/>
            <person name="Taylor S."/>
            <person name="Reynolds S.L."/>
            <person name="Mofiz E."/>
            <person name="Najaraj S.H."/>
            <person name="Gowda H."/>
            <person name="Madugundu A."/>
            <person name="Renuse S."/>
            <person name="Holt D."/>
            <person name="Pandey A."/>
            <person name="Papenfuss A.T."/>
            <person name="Fischer K."/>
        </authorList>
    </citation>
    <scope>NUCLEOTIDE SEQUENCE [LARGE SCALE GENOMIC DNA]</scope>
</reference>
<keyword evidence="4 10" id="KW-0812">Transmembrane</keyword>
<keyword evidence="13" id="KW-1185">Reference proteome</keyword>
<evidence type="ECO:0000256" key="9">
    <source>
        <dbReference type="ARBA" id="ARBA00023160"/>
    </source>
</evidence>
<feature type="transmembrane region" description="Helical" evidence="10">
    <location>
        <begin position="235"/>
        <end position="254"/>
    </location>
</feature>
<keyword evidence="5 10" id="KW-0276">Fatty acid metabolism</keyword>
<dbReference type="GO" id="GO:0009922">
    <property type="term" value="F:fatty acid elongase activity"/>
    <property type="evidence" value="ECO:0007669"/>
    <property type="project" value="UniProtKB-EC"/>
</dbReference>
<feature type="transmembrane region" description="Helical" evidence="10">
    <location>
        <begin position="260"/>
        <end position="280"/>
    </location>
</feature>
<dbReference type="EnsemblMetazoa" id="SSS_2699s_mrna">
    <property type="protein sequence ID" value="KAF7493903.1"/>
    <property type="gene ID" value="SSS_2699"/>
</dbReference>
<dbReference type="GO" id="GO:0019367">
    <property type="term" value="P:fatty acid elongation, saturated fatty acid"/>
    <property type="evidence" value="ECO:0007669"/>
    <property type="project" value="TreeGrafter"/>
</dbReference>
<dbReference type="AlphaFoldDB" id="A0A834VHL6"/>
<dbReference type="GO" id="GO:0034626">
    <property type="term" value="P:fatty acid elongation, polyunsaturated fatty acid"/>
    <property type="evidence" value="ECO:0007669"/>
    <property type="project" value="TreeGrafter"/>
</dbReference>
<evidence type="ECO:0000256" key="3">
    <source>
        <dbReference type="ARBA" id="ARBA00022679"/>
    </source>
</evidence>
<evidence type="ECO:0000256" key="8">
    <source>
        <dbReference type="ARBA" id="ARBA00023136"/>
    </source>
</evidence>
<feature type="transmembrane region" description="Helical" evidence="10">
    <location>
        <begin position="195"/>
        <end position="215"/>
    </location>
</feature>
<comment type="catalytic activity">
    <reaction evidence="10">
        <text>a very-long-chain acyl-CoA + malonyl-CoA + H(+) = a very-long-chain 3-oxoacyl-CoA + CO2 + CoA</text>
        <dbReference type="Rhea" id="RHEA:32727"/>
        <dbReference type="ChEBI" id="CHEBI:15378"/>
        <dbReference type="ChEBI" id="CHEBI:16526"/>
        <dbReference type="ChEBI" id="CHEBI:57287"/>
        <dbReference type="ChEBI" id="CHEBI:57384"/>
        <dbReference type="ChEBI" id="CHEBI:90725"/>
        <dbReference type="ChEBI" id="CHEBI:90736"/>
        <dbReference type="EC" id="2.3.1.199"/>
    </reaction>
</comment>
<gene>
    <name evidence="11" type="ORF">SSS_2699</name>
</gene>
<sequence>MTYKLIRKRCLISQFVLISTAMPLIRLIDGFRYCSHDYWIEAADPRTKHLPLIESGPERVLTILSMYLIFVKIVGPWLMRDRKPFMLRGLLLIYNIFMVVINLFIFYNILKRIDYGRRFLIFKFPDPNDVSPDTLYEIKIGYLCYLTRLLDLFDTIFFVLRKKENQITFLHLYHHTMVPLLGYMTLKIAPQAPVVGLFLMLNTFIHSVMYLYYALAAFGPQVQKYLWWKKYITQLQLLQFAACGFYSLIMIFLQEGFPPGLFWLGFAQNPFFFYMFYDFYRKSYRSKKLISKSDKSL</sequence>
<dbReference type="EMBL" id="WVUK01000054">
    <property type="protein sequence ID" value="KAF7493903.1"/>
    <property type="molecule type" value="Genomic_DNA"/>
</dbReference>
<evidence type="ECO:0000313" key="11">
    <source>
        <dbReference type="EMBL" id="KAF7493903.1"/>
    </source>
</evidence>
<name>A0A834VHL6_SARSC</name>
<reference evidence="11" key="2">
    <citation type="submission" date="2020-01" db="EMBL/GenBank/DDBJ databases">
        <authorList>
            <person name="Korhonen P.K.K."/>
            <person name="Guangxu M.G."/>
            <person name="Wang T.W."/>
            <person name="Stroehlein A.J.S."/>
            <person name="Young N.D."/>
            <person name="Ang C.-S.A."/>
            <person name="Fernando D.W.F."/>
            <person name="Lu H.L."/>
            <person name="Taylor S.T."/>
            <person name="Ehtesham M.E.M."/>
            <person name="Najaraj S.H.N."/>
            <person name="Harsha G.H.G."/>
            <person name="Madugundu A.M."/>
            <person name="Renuse S.R."/>
            <person name="Holt D.H."/>
            <person name="Pandey A.P."/>
            <person name="Papenfuss A.P."/>
            <person name="Gasser R.B.G."/>
            <person name="Fischer K.F."/>
        </authorList>
    </citation>
    <scope>NUCLEOTIDE SEQUENCE</scope>
    <source>
        <strain evidence="11">SSS_KF_BRIS2020</strain>
    </source>
</reference>
<dbReference type="GO" id="GO:0005789">
    <property type="term" value="C:endoplasmic reticulum membrane"/>
    <property type="evidence" value="ECO:0007669"/>
    <property type="project" value="TreeGrafter"/>
</dbReference>
<proteinExistence type="inferred from homology"/>
<evidence type="ECO:0000256" key="2">
    <source>
        <dbReference type="ARBA" id="ARBA00022516"/>
    </source>
</evidence>
<dbReference type="PANTHER" id="PTHR11157:SF116">
    <property type="entry name" value="ELONGATION OF VERY LONG CHAIN FATTY ACIDS PROTEIN-RELATED"/>
    <property type="match status" value="1"/>
</dbReference>
<reference evidence="12" key="3">
    <citation type="submission" date="2022-06" db="UniProtKB">
        <authorList>
            <consortium name="EnsemblMetazoa"/>
        </authorList>
    </citation>
    <scope>IDENTIFICATION</scope>
</reference>
<evidence type="ECO:0000256" key="1">
    <source>
        <dbReference type="ARBA" id="ARBA00004141"/>
    </source>
</evidence>
<evidence type="ECO:0000256" key="5">
    <source>
        <dbReference type="ARBA" id="ARBA00022832"/>
    </source>
</evidence>
<dbReference type="Pfam" id="PF01151">
    <property type="entry name" value="ELO"/>
    <property type="match status" value="1"/>
</dbReference>
<organism evidence="11">
    <name type="scientific">Sarcoptes scabiei</name>
    <name type="common">Itch mite</name>
    <name type="synonym">Acarus scabiei</name>
    <dbReference type="NCBI Taxonomy" id="52283"/>
    <lineage>
        <taxon>Eukaryota</taxon>
        <taxon>Metazoa</taxon>
        <taxon>Ecdysozoa</taxon>
        <taxon>Arthropoda</taxon>
        <taxon>Chelicerata</taxon>
        <taxon>Arachnida</taxon>
        <taxon>Acari</taxon>
        <taxon>Acariformes</taxon>
        <taxon>Sarcoptiformes</taxon>
        <taxon>Astigmata</taxon>
        <taxon>Psoroptidia</taxon>
        <taxon>Sarcoptoidea</taxon>
        <taxon>Sarcoptidae</taxon>
        <taxon>Sarcoptinae</taxon>
        <taxon>Sarcoptes</taxon>
    </lineage>
</organism>
<evidence type="ECO:0000256" key="6">
    <source>
        <dbReference type="ARBA" id="ARBA00022989"/>
    </source>
</evidence>
<evidence type="ECO:0000256" key="7">
    <source>
        <dbReference type="ARBA" id="ARBA00023098"/>
    </source>
</evidence>
<evidence type="ECO:0000313" key="12">
    <source>
        <dbReference type="EnsemblMetazoa" id="KAF7493903.1"/>
    </source>
</evidence>
<keyword evidence="7 10" id="KW-0443">Lipid metabolism</keyword>
<dbReference type="OrthoDB" id="434092at2759"/>
<dbReference type="InterPro" id="IPR002076">
    <property type="entry name" value="ELO_fam"/>
</dbReference>
<keyword evidence="8 10" id="KW-0472">Membrane</keyword>
<dbReference type="GO" id="GO:0034625">
    <property type="term" value="P:fatty acid elongation, monounsaturated fatty acid"/>
    <property type="evidence" value="ECO:0007669"/>
    <property type="project" value="TreeGrafter"/>
</dbReference>
<keyword evidence="6 10" id="KW-1133">Transmembrane helix</keyword>
<dbReference type="Proteomes" id="UP000070412">
    <property type="component" value="Unassembled WGS sequence"/>
</dbReference>
<keyword evidence="3 10" id="KW-0808">Transferase</keyword>
<accession>A0A834VHL6</accession>
<keyword evidence="9 10" id="KW-0275">Fatty acid biosynthesis</keyword>
<evidence type="ECO:0000256" key="10">
    <source>
        <dbReference type="RuleBase" id="RU361115"/>
    </source>
</evidence>
<feature type="transmembrane region" description="Helical" evidence="10">
    <location>
        <begin position="91"/>
        <end position="110"/>
    </location>
</feature>
<keyword evidence="2 10" id="KW-0444">Lipid biosynthesis</keyword>